<comment type="caution">
    <text evidence="2">The sequence shown here is derived from an EMBL/GenBank/DDBJ whole genome shotgun (WGS) entry which is preliminary data.</text>
</comment>
<protein>
    <submittedName>
        <fullName evidence="2">Uncharacterized protein</fullName>
    </submittedName>
</protein>
<dbReference type="EMBL" id="MTKT01005880">
    <property type="protein sequence ID" value="OWM63810.1"/>
    <property type="molecule type" value="Genomic_DNA"/>
</dbReference>
<evidence type="ECO:0000313" key="2">
    <source>
        <dbReference type="EMBL" id="OWM63810.1"/>
    </source>
</evidence>
<reference evidence="3" key="1">
    <citation type="journal article" date="2017" name="Plant J.">
        <title>The pomegranate (Punica granatum L.) genome and the genomics of punicalagin biosynthesis.</title>
        <authorList>
            <person name="Qin G."/>
            <person name="Xu C."/>
            <person name="Ming R."/>
            <person name="Tang H."/>
            <person name="Guyot R."/>
            <person name="Kramer E.M."/>
            <person name="Hu Y."/>
            <person name="Yi X."/>
            <person name="Qi Y."/>
            <person name="Xu X."/>
            <person name="Gao Z."/>
            <person name="Pan H."/>
            <person name="Jian J."/>
            <person name="Tian Y."/>
            <person name="Yue Z."/>
            <person name="Xu Y."/>
        </authorList>
    </citation>
    <scope>NUCLEOTIDE SEQUENCE [LARGE SCALE GENOMIC DNA]</scope>
    <source>
        <strain evidence="3">cv. Dabenzi</strain>
    </source>
</reference>
<gene>
    <name evidence="2" type="ORF">CDL15_Pgr006072</name>
</gene>
<evidence type="ECO:0000256" key="1">
    <source>
        <dbReference type="SAM" id="MobiDB-lite"/>
    </source>
</evidence>
<feature type="region of interest" description="Disordered" evidence="1">
    <location>
        <begin position="153"/>
        <end position="176"/>
    </location>
</feature>
<dbReference type="AlphaFoldDB" id="A0A218VUQ8"/>
<evidence type="ECO:0000313" key="3">
    <source>
        <dbReference type="Proteomes" id="UP000197138"/>
    </source>
</evidence>
<organism evidence="2 3">
    <name type="scientific">Punica granatum</name>
    <name type="common">Pomegranate</name>
    <dbReference type="NCBI Taxonomy" id="22663"/>
    <lineage>
        <taxon>Eukaryota</taxon>
        <taxon>Viridiplantae</taxon>
        <taxon>Streptophyta</taxon>
        <taxon>Embryophyta</taxon>
        <taxon>Tracheophyta</taxon>
        <taxon>Spermatophyta</taxon>
        <taxon>Magnoliopsida</taxon>
        <taxon>eudicotyledons</taxon>
        <taxon>Gunneridae</taxon>
        <taxon>Pentapetalae</taxon>
        <taxon>rosids</taxon>
        <taxon>malvids</taxon>
        <taxon>Myrtales</taxon>
        <taxon>Lythraceae</taxon>
        <taxon>Punica</taxon>
    </lineage>
</organism>
<name>A0A218VUQ8_PUNGR</name>
<dbReference type="Proteomes" id="UP000197138">
    <property type="component" value="Unassembled WGS sequence"/>
</dbReference>
<accession>A0A218VUQ8</accession>
<sequence length="241" mass="27014">MSRCHFMLMPYAHPNFVSSGHACARLCNAAWECPPSRGRATDARSVELLGHVRPRLTYPIRVVFHIDTTRGEAEALGCGGLWASDGLGRTGWTRAFRVEFQARLNGSGRLGRIASAGLGWADSTGLNLHKPKRWAEPVREAVIGEDEVGRRRGVRRPRAAVPASERRGDGAGRHGRRRRVLPGLRRTWERRYEAWVGRDRKGFRVFGEGFEFSGEGFSEFNCRKSEKLREGNGGVLFKVRS</sequence>
<proteinExistence type="predicted"/>